<proteinExistence type="predicted"/>
<dbReference type="SUPFAM" id="SSF56801">
    <property type="entry name" value="Acetyl-CoA synthetase-like"/>
    <property type="match status" value="1"/>
</dbReference>
<dbReference type="Proteomes" id="UP000661077">
    <property type="component" value="Unassembled WGS sequence"/>
</dbReference>
<name>A0ABS1X6V5_9GAMM</name>
<dbReference type="InterPro" id="IPR020459">
    <property type="entry name" value="AMP-binding"/>
</dbReference>
<feature type="non-terminal residue" evidence="2">
    <location>
        <position position="311"/>
    </location>
</feature>
<dbReference type="EMBL" id="JAEVLS010000026">
    <property type="protein sequence ID" value="MBM0108949.1"/>
    <property type="molecule type" value="Genomic_DNA"/>
</dbReference>
<dbReference type="PANTHER" id="PTHR45527">
    <property type="entry name" value="NONRIBOSOMAL PEPTIDE SYNTHETASE"/>
    <property type="match status" value="1"/>
</dbReference>
<sequence length="311" mass="34205">ERSLEMVIGLLGILKAGGAYVPLDPNYPAERLQHMLEDAAPRVLLTQSRLQRGVAITALETIELDVCWDEIKQLPDANIATDEIGLRSDHLVYVIYTSGSTGRPKGVMIEHRNVSSLWQGLEQIYEYQPGCSRVAVNASINFDASVKQLVQLLSGRALVLVPDDARWDAGLLLKFVAMHQVDAIDCTPWQLKSWISAGLLTTPGLRLVLIGGEPIDPELWNCLSKSAQTDFFNVYGPTESTVDTTAAHLNGDRSEPHIGRSMPNRRVYILDRHLQPVPIGVSGELYIGGAGVARGYLNRASLTAERFVRDP</sequence>
<gene>
    <name evidence="2" type="ORF">JM946_29850</name>
</gene>
<keyword evidence="3" id="KW-1185">Reference proteome</keyword>
<comment type="caution">
    <text evidence="2">The sequence shown here is derived from an EMBL/GenBank/DDBJ whole genome shotgun (WGS) entry which is preliminary data.</text>
</comment>
<dbReference type="PANTHER" id="PTHR45527:SF1">
    <property type="entry name" value="FATTY ACID SYNTHASE"/>
    <property type="match status" value="1"/>
</dbReference>
<protein>
    <submittedName>
        <fullName evidence="2">AMP-binding protein</fullName>
    </submittedName>
</protein>
<feature type="non-terminal residue" evidence="2">
    <location>
        <position position="1"/>
    </location>
</feature>
<dbReference type="Gene3D" id="3.40.50.980">
    <property type="match status" value="2"/>
</dbReference>
<dbReference type="PRINTS" id="PR00154">
    <property type="entry name" value="AMPBINDING"/>
</dbReference>
<evidence type="ECO:0000313" key="2">
    <source>
        <dbReference type="EMBL" id="MBM0108949.1"/>
    </source>
</evidence>
<dbReference type="InterPro" id="IPR020845">
    <property type="entry name" value="AMP-binding_CS"/>
</dbReference>
<organism evidence="2 3">
    <name type="scientific">Steroidobacter gossypii</name>
    <dbReference type="NCBI Taxonomy" id="2805490"/>
    <lineage>
        <taxon>Bacteria</taxon>
        <taxon>Pseudomonadati</taxon>
        <taxon>Pseudomonadota</taxon>
        <taxon>Gammaproteobacteria</taxon>
        <taxon>Steroidobacterales</taxon>
        <taxon>Steroidobacteraceae</taxon>
        <taxon>Steroidobacter</taxon>
    </lineage>
</organism>
<evidence type="ECO:0000313" key="3">
    <source>
        <dbReference type="Proteomes" id="UP000661077"/>
    </source>
</evidence>
<dbReference type="Pfam" id="PF00501">
    <property type="entry name" value="AMP-binding"/>
    <property type="match status" value="1"/>
</dbReference>
<feature type="domain" description="AMP-dependent synthetase/ligase" evidence="1">
    <location>
        <begin position="1"/>
        <end position="297"/>
    </location>
</feature>
<dbReference type="Gene3D" id="2.30.38.10">
    <property type="entry name" value="Luciferase, Domain 3"/>
    <property type="match status" value="1"/>
</dbReference>
<evidence type="ECO:0000259" key="1">
    <source>
        <dbReference type="Pfam" id="PF00501"/>
    </source>
</evidence>
<reference evidence="2 3" key="1">
    <citation type="journal article" date="2021" name="Int. J. Syst. Evol. Microbiol.">
        <title>Steroidobacter gossypii sp. nov., isolated from soil of cotton cropping field.</title>
        <authorList>
            <person name="Huang R."/>
            <person name="Yang S."/>
            <person name="Zhen C."/>
            <person name="Liu W."/>
        </authorList>
    </citation>
    <scope>NUCLEOTIDE SEQUENCE [LARGE SCALE GENOMIC DNA]</scope>
    <source>
        <strain evidence="2 3">S1-65</strain>
    </source>
</reference>
<accession>A0ABS1X6V5</accession>
<dbReference type="PROSITE" id="PS00455">
    <property type="entry name" value="AMP_BINDING"/>
    <property type="match status" value="1"/>
</dbReference>
<dbReference type="InterPro" id="IPR000873">
    <property type="entry name" value="AMP-dep_synth/lig_dom"/>
</dbReference>